<evidence type="ECO:0000313" key="3">
    <source>
        <dbReference type="EMBL" id="MDC7695769.1"/>
    </source>
</evidence>
<evidence type="ECO:0000256" key="2">
    <source>
        <dbReference type="SAM" id="SignalP"/>
    </source>
</evidence>
<feature type="signal peptide" evidence="2">
    <location>
        <begin position="1"/>
        <end position="25"/>
    </location>
</feature>
<dbReference type="Proteomes" id="UP001216595">
    <property type="component" value="Unassembled WGS sequence"/>
</dbReference>
<sequence>MPLKRLALSGLILATLIVTPVAVCAADDEIVATNHPKVALDTPAPAGSVTPVTAEDTAKATQAQVLSTLDGTRPPERRQPTSWGRDDVDSGPQKRQIHGEAGVSIGTGGYKSAYVATLIPVGETGTLGLAYSQTDHGKNNYLYADPYGYGYGPGYGRYGASAYDDAYGYAPYGYGRGYGYARGGTSKSLSISLDFSDRSKDRDRDEDCDSVRYEGARYDSAMGDPIWGGYRPSRRVCTKTTHYSD</sequence>
<proteinExistence type="predicted"/>
<feature type="region of interest" description="Disordered" evidence="1">
    <location>
        <begin position="64"/>
        <end position="102"/>
    </location>
</feature>
<keyword evidence="2" id="KW-0732">Signal</keyword>
<protein>
    <recommendedName>
        <fullName evidence="5">Lectin-like protein BA14k</fullName>
    </recommendedName>
</protein>
<evidence type="ECO:0000256" key="1">
    <source>
        <dbReference type="SAM" id="MobiDB-lite"/>
    </source>
</evidence>
<keyword evidence="4" id="KW-1185">Reference proteome</keyword>
<reference evidence="3 4" key="1">
    <citation type="submission" date="2023-01" db="EMBL/GenBank/DDBJ databases">
        <title>Novel species of the genus Asticcacaulis isolated from rivers.</title>
        <authorList>
            <person name="Lu H."/>
        </authorList>
    </citation>
    <scope>NUCLEOTIDE SEQUENCE [LARGE SCALE GENOMIC DNA]</scope>
    <source>
        <strain evidence="3 4">DXS10W</strain>
    </source>
</reference>
<evidence type="ECO:0000313" key="4">
    <source>
        <dbReference type="Proteomes" id="UP001216595"/>
    </source>
</evidence>
<feature type="chain" id="PRO_5046626216" description="Lectin-like protein BA14k" evidence="2">
    <location>
        <begin position="26"/>
        <end position="245"/>
    </location>
</feature>
<dbReference type="RefSeq" id="WP_272742427.1">
    <property type="nucleotide sequence ID" value="NZ_JAQQKW010000011.1"/>
</dbReference>
<feature type="compositionally biased region" description="Basic and acidic residues" evidence="1">
    <location>
        <begin position="73"/>
        <end position="88"/>
    </location>
</feature>
<organism evidence="3 4">
    <name type="scientific">Asticcacaulis currens</name>
    <dbReference type="NCBI Taxonomy" id="2984210"/>
    <lineage>
        <taxon>Bacteria</taxon>
        <taxon>Pseudomonadati</taxon>
        <taxon>Pseudomonadota</taxon>
        <taxon>Alphaproteobacteria</taxon>
        <taxon>Caulobacterales</taxon>
        <taxon>Caulobacteraceae</taxon>
        <taxon>Asticcacaulis</taxon>
    </lineage>
</organism>
<comment type="caution">
    <text evidence="3">The sequence shown here is derived from an EMBL/GenBank/DDBJ whole genome shotgun (WGS) entry which is preliminary data.</text>
</comment>
<name>A0ABT5IHZ3_9CAUL</name>
<accession>A0ABT5IHZ3</accession>
<dbReference type="EMBL" id="JAQQKW010000011">
    <property type="protein sequence ID" value="MDC7695769.1"/>
    <property type="molecule type" value="Genomic_DNA"/>
</dbReference>
<evidence type="ECO:0008006" key="5">
    <source>
        <dbReference type="Google" id="ProtNLM"/>
    </source>
</evidence>
<gene>
    <name evidence="3" type="ORF">PQU94_15940</name>
</gene>